<dbReference type="GO" id="GO:0003887">
    <property type="term" value="F:DNA-directed DNA polymerase activity"/>
    <property type="evidence" value="ECO:0007669"/>
    <property type="project" value="TreeGrafter"/>
</dbReference>
<protein>
    <submittedName>
        <fullName evidence="1">Uncharacterized protein</fullName>
    </submittedName>
</protein>
<dbReference type="PANTHER" id="PTHR45812:SF1">
    <property type="entry name" value="DNA POLYMERASE ZETA CATALYTIC SUBUNIT"/>
    <property type="match status" value="1"/>
</dbReference>
<dbReference type="InterPro" id="IPR030559">
    <property type="entry name" value="PolZ_Rev3"/>
</dbReference>
<evidence type="ECO:0000313" key="2">
    <source>
        <dbReference type="Proteomes" id="UP000019373"/>
    </source>
</evidence>
<dbReference type="GO" id="GO:0003676">
    <property type="term" value="F:nucleic acid binding"/>
    <property type="evidence" value="ECO:0007669"/>
    <property type="project" value="InterPro"/>
</dbReference>
<dbReference type="Gene3D" id="3.30.420.10">
    <property type="entry name" value="Ribonuclease H-like superfamily/Ribonuclease H"/>
    <property type="match status" value="1"/>
</dbReference>
<dbReference type="SUPFAM" id="SSF53098">
    <property type="entry name" value="Ribonuclease H-like"/>
    <property type="match status" value="1"/>
</dbReference>
<organism evidence="1 2">
    <name type="scientific">Endocarpon pusillum (strain Z07020 / HMAS-L-300199)</name>
    <name type="common">Lichen-forming fungus</name>
    <dbReference type="NCBI Taxonomy" id="1263415"/>
    <lineage>
        <taxon>Eukaryota</taxon>
        <taxon>Fungi</taxon>
        <taxon>Dikarya</taxon>
        <taxon>Ascomycota</taxon>
        <taxon>Pezizomycotina</taxon>
        <taxon>Eurotiomycetes</taxon>
        <taxon>Chaetothyriomycetidae</taxon>
        <taxon>Verrucariales</taxon>
        <taxon>Verrucariaceae</taxon>
        <taxon>Endocarpon</taxon>
    </lineage>
</organism>
<dbReference type="InterPro" id="IPR012337">
    <property type="entry name" value="RNaseH-like_sf"/>
</dbReference>
<dbReference type="GO" id="GO:0005634">
    <property type="term" value="C:nucleus"/>
    <property type="evidence" value="ECO:0007669"/>
    <property type="project" value="TreeGrafter"/>
</dbReference>
<dbReference type="Proteomes" id="UP000019373">
    <property type="component" value="Unassembled WGS sequence"/>
</dbReference>
<gene>
    <name evidence="1" type="ORF">EPUS_09186</name>
</gene>
<dbReference type="GO" id="GO:0016035">
    <property type="term" value="C:zeta DNA polymerase complex"/>
    <property type="evidence" value="ECO:0007669"/>
    <property type="project" value="InterPro"/>
</dbReference>
<dbReference type="AlphaFoldDB" id="U1I078"/>
<dbReference type="PANTHER" id="PTHR45812">
    <property type="entry name" value="DNA POLYMERASE ZETA CATALYTIC SUBUNIT"/>
    <property type="match status" value="1"/>
</dbReference>
<accession>U1I078</accession>
<proteinExistence type="predicted"/>
<name>U1I078_ENDPU</name>
<dbReference type="OrthoDB" id="2414538at2759"/>
<reference evidence="2" key="1">
    <citation type="journal article" date="2014" name="BMC Genomics">
        <title>Genome characteristics reveal the impact of lichenization on lichen-forming fungus Endocarpon pusillum Hedwig (Verrucariales, Ascomycota).</title>
        <authorList>
            <person name="Wang Y.-Y."/>
            <person name="Liu B."/>
            <person name="Zhang X.-Y."/>
            <person name="Zhou Q.-M."/>
            <person name="Zhang T."/>
            <person name="Li H."/>
            <person name="Yu Y.-F."/>
            <person name="Zhang X.-L."/>
            <person name="Hao X.-Y."/>
            <person name="Wang M."/>
            <person name="Wang L."/>
            <person name="Wei J.-C."/>
        </authorList>
    </citation>
    <scope>NUCLEOTIDE SEQUENCE [LARGE SCALE GENOMIC DNA]</scope>
    <source>
        <strain evidence="2">Z07020 / HMAS-L-300199</strain>
    </source>
</reference>
<dbReference type="EMBL" id="KE720735">
    <property type="protein sequence ID" value="ERF76600.1"/>
    <property type="molecule type" value="Genomic_DNA"/>
</dbReference>
<dbReference type="RefSeq" id="XP_007786070.1">
    <property type="nucleotide sequence ID" value="XM_007787880.1"/>
</dbReference>
<dbReference type="GO" id="GO:0000724">
    <property type="term" value="P:double-strand break repair via homologous recombination"/>
    <property type="evidence" value="ECO:0007669"/>
    <property type="project" value="TreeGrafter"/>
</dbReference>
<dbReference type="GeneID" id="19244018"/>
<dbReference type="HOGENOM" id="CLU_2671046_0_0_1"/>
<evidence type="ECO:0000313" key="1">
    <source>
        <dbReference type="EMBL" id="ERF76600.1"/>
    </source>
</evidence>
<dbReference type="eggNOG" id="KOG0968">
    <property type="taxonomic scope" value="Eukaryota"/>
</dbReference>
<dbReference type="GO" id="GO:0042276">
    <property type="term" value="P:error-prone translesion synthesis"/>
    <property type="evidence" value="ECO:0007669"/>
    <property type="project" value="TreeGrafter"/>
</dbReference>
<dbReference type="InterPro" id="IPR036397">
    <property type="entry name" value="RNaseH_sf"/>
</dbReference>
<sequence length="75" mass="9084">MKSHSHGRFGKEDDKWGFNQTSTIRITGRHTINIWRAMRGELNLLQYTMENVVFHLLHRRIRYTVESQLQRKCQQ</sequence>
<keyword evidence="2" id="KW-1185">Reference proteome</keyword>